<evidence type="ECO:0000313" key="2">
    <source>
        <dbReference type="Proteomes" id="UP001595596"/>
    </source>
</evidence>
<proteinExistence type="predicted"/>
<sequence>MSDPDILSRDFAGGMPVMMADYLRAAELLQRVLAEVPAIGNTPLAFDIRKLLAATTRPPNEREA</sequence>
<accession>A0ABV7RVA6</accession>
<organism evidence="1 2">
    <name type="scientific">Paracoccus simplex</name>
    <dbReference type="NCBI Taxonomy" id="2086346"/>
    <lineage>
        <taxon>Bacteria</taxon>
        <taxon>Pseudomonadati</taxon>
        <taxon>Pseudomonadota</taxon>
        <taxon>Alphaproteobacteria</taxon>
        <taxon>Rhodobacterales</taxon>
        <taxon>Paracoccaceae</taxon>
        <taxon>Paracoccus</taxon>
    </lineage>
</organism>
<reference evidence="2" key="1">
    <citation type="journal article" date="2019" name="Int. J. Syst. Evol. Microbiol.">
        <title>The Global Catalogue of Microorganisms (GCM) 10K type strain sequencing project: providing services to taxonomists for standard genome sequencing and annotation.</title>
        <authorList>
            <consortium name="The Broad Institute Genomics Platform"/>
            <consortium name="The Broad Institute Genome Sequencing Center for Infectious Disease"/>
            <person name="Wu L."/>
            <person name="Ma J."/>
        </authorList>
    </citation>
    <scope>NUCLEOTIDE SEQUENCE [LARGE SCALE GENOMIC DNA]</scope>
    <source>
        <strain evidence="2">VKM B-3226</strain>
    </source>
</reference>
<evidence type="ECO:0000313" key="1">
    <source>
        <dbReference type="EMBL" id="MFC3568382.1"/>
    </source>
</evidence>
<keyword evidence="2" id="KW-1185">Reference proteome</keyword>
<dbReference type="RefSeq" id="WP_379027800.1">
    <property type="nucleotide sequence ID" value="NZ_JBHRXE010000008.1"/>
</dbReference>
<dbReference type="EMBL" id="JBHRXE010000008">
    <property type="protein sequence ID" value="MFC3568382.1"/>
    <property type="molecule type" value="Genomic_DNA"/>
</dbReference>
<gene>
    <name evidence="1" type="ORF">ACFOMP_02825</name>
</gene>
<protein>
    <submittedName>
        <fullName evidence="1">Uncharacterized protein</fullName>
    </submittedName>
</protein>
<dbReference type="Proteomes" id="UP001595596">
    <property type="component" value="Unassembled WGS sequence"/>
</dbReference>
<comment type="caution">
    <text evidence="1">The sequence shown here is derived from an EMBL/GenBank/DDBJ whole genome shotgun (WGS) entry which is preliminary data.</text>
</comment>
<name>A0ABV7RVA6_9RHOB</name>